<reference evidence="2" key="1">
    <citation type="submission" date="2019-06" db="EMBL/GenBank/DDBJ databases">
        <title>Genomics analysis of Aphanomyces spp. identifies a new class of oomycete effector associated with host adaptation.</title>
        <authorList>
            <person name="Gaulin E."/>
        </authorList>
    </citation>
    <scope>NUCLEOTIDE SEQUENCE</scope>
    <source>
        <strain evidence="2">CBS 578.67</strain>
    </source>
</reference>
<sequence length="330" mass="38113">CPTCQYHRGEIKLLLVQLGEERDGARRQEIEWMKSLADAQDQLNQLRRTVATLAKKNSCLVEHIETETALRTRANDEVKSLSAEMETLREFCSAQADQVERDASTAAYLSACYCVVEWVVLRWPSHDDPAAPATHELYLRSRYITSPYATLTQTPTAEVLALRSKIGKAERESHRMREVAAKATRQVDDESKQRLAMQRRIQFVIKRQQHELAGTVLRLEQFEVELKRLRETTTKQKKYIARLERTLLRTGQRRLVHAWTDEDEVEIQQVPATCESTDKDIVIGKASPKMVHRVRHARQVDGSSEHTKTKKLVNRLHQQCERFFELPTDG</sequence>
<evidence type="ECO:0000256" key="1">
    <source>
        <dbReference type="SAM" id="Coils"/>
    </source>
</evidence>
<organism evidence="2">
    <name type="scientific">Aphanomyces stellatus</name>
    <dbReference type="NCBI Taxonomy" id="120398"/>
    <lineage>
        <taxon>Eukaryota</taxon>
        <taxon>Sar</taxon>
        <taxon>Stramenopiles</taxon>
        <taxon>Oomycota</taxon>
        <taxon>Saprolegniomycetes</taxon>
        <taxon>Saprolegniales</taxon>
        <taxon>Verrucalvaceae</taxon>
        <taxon>Aphanomyces</taxon>
    </lineage>
</organism>
<name>A0A6A4YKK7_9STRA</name>
<proteinExistence type="predicted"/>
<dbReference type="EMBL" id="VJMH01005248">
    <property type="protein sequence ID" value="KAF0698308.1"/>
    <property type="molecule type" value="Genomic_DNA"/>
</dbReference>
<feature type="non-terminal residue" evidence="2">
    <location>
        <position position="1"/>
    </location>
</feature>
<feature type="coiled-coil region" evidence="1">
    <location>
        <begin position="36"/>
        <end position="91"/>
    </location>
</feature>
<protein>
    <submittedName>
        <fullName evidence="2">Uncharacterized protein</fullName>
    </submittedName>
</protein>
<dbReference type="AlphaFoldDB" id="A0A6A4YKK7"/>
<keyword evidence="1" id="KW-0175">Coiled coil</keyword>
<evidence type="ECO:0000313" key="2">
    <source>
        <dbReference type="EMBL" id="KAF0698308.1"/>
    </source>
</evidence>
<comment type="caution">
    <text evidence="2">The sequence shown here is derived from an EMBL/GenBank/DDBJ whole genome shotgun (WGS) entry which is preliminary data.</text>
</comment>
<gene>
    <name evidence="2" type="ORF">As57867_011019</name>
</gene>
<accession>A0A6A4YKK7</accession>